<reference evidence="6" key="1">
    <citation type="submission" date="2023-03" db="EMBL/GenBank/DDBJ databases">
        <authorList>
            <person name="Steffen K."/>
            <person name="Cardenas P."/>
        </authorList>
    </citation>
    <scope>NUCLEOTIDE SEQUENCE</scope>
</reference>
<evidence type="ECO:0000313" key="6">
    <source>
        <dbReference type="EMBL" id="CAI8045632.1"/>
    </source>
</evidence>
<dbReference type="Pfam" id="PF00002">
    <property type="entry name" value="7tm_2"/>
    <property type="match status" value="1"/>
</dbReference>
<dbReference type="GO" id="GO:0016020">
    <property type="term" value="C:membrane"/>
    <property type="evidence" value="ECO:0007669"/>
    <property type="project" value="UniProtKB-SubCell"/>
</dbReference>
<protein>
    <submittedName>
        <fullName evidence="6">Adhesion G protein-coupled receptor L3</fullName>
    </submittedName>
</protein>
<comment type="subcellular location">
    <subcellularLocation>
        <location evidence="1">Membrane</location>
        <topology evidence="1">Multi-pass membrane protein</topology>
    </subcellularLocation>
</comment>
<dbReference type="Proteomes" id="UP001174909">
    <property type="component" value="Unassembled WGS sequence"/>
</dbReference>
<accession>A0AA35TCX8</accession>
<name>A0AA35TCX8_GEOBA</name>
<dbReference type="AlphaFoldDB" id="A0AA35TCX8"/>
<keyword evidence="6" id="KW-0675">Receptor</keyword>
<sequence>MSMVSKTLLESCNIAGFPLVVGLMLYGHLFLQSLLSYWNILKATIILLPLLGMTWVFGLLAVNENTAVFAWLFTIFNSLQAHGFVFLHILSVWY</sequence>
<feature type="transmembrane region" description="Helical" evidence="5">
    <location>
        <begin position="37"/>
        <end position="62"/>
    </location>
</feature>
<proteinExistence type="predicted"/>
<evidence type="ECO:0000256" key="4">
    <source>
        <dbReference type="ARBA" id="ARBA00023136"/>
    </source>
</evidence>
<keyword evidence="4 5" id="KW-0472">Membrane</keyword>
<evidence type="ECO:0000256" key="1">
    <source>
        <dbReference type="ARBA" id="ARBA00004141"/>
    </source>
</evidence>
<feature type="transmembrane region" description="Helical" evidence="5">
    <location>
        <begin position="12"/>
        <end position="31"/>
    </location>
</feature>
<evidence type="ECO:0000256" key="2">
    <source>
        <dbReference type="ARBA" id="ARBA00022692"/>
    </source>
</evidence>
<organism evidence="6 7">
    <name type="scientific">Geodia barretti</name>
    <name type="common">Barrett's horny sponge</name>
    <dbReference type="NCBI Taxonomy" id="519541"/>
    <lineage>
        <taxon>Eukaryota</taxon>
        <taxon>Metazoa</taxon>
        <taxon>Porifera</taxon>
        <taxon>Demospongiae</taxon>
        <taxon>Heteroscleromorpha</taxon>
        <taxon>Tetractinellida</taxon>
        <taxon>Astrophorina</taxon>
        <taxon>Geodiidae</taxon>
        <taxon>Geodia</taxon>
    </lineage>
</organism>
<dbReference type="GO" id="GO:0004930">
    <property type="term" value="F:G protein-coupled receptor activity"/>
    <property type="evidence" value="ECO:0007669"/>
    <property type="project" value="InterPro"/>
</dbReference>
<gene>
    <name evidence="6" type="ORF">GBAR_LOCUS25247</name>
</gene>
<keyword evidence="2 5" id="KW-0812">Transmembrane</keyword>
<evidence type="ECO:0000256" key="5">
    <source>
        <dbReference type="SAM" id="Phobius"/>
    </source>
</evidence>
<comment type="caution">
    <text evidence="6">The sequence shown here is derived from an EMBL/GenBank/DDBJ whole genome shotgun (WGS) entry which is preliminary data.</text>
</comment>
<dbReference type="EMBL" id="CASHTH010003489">
    <property type="protein sequence ID" value="CAI8045632.1"/>
    <property type="molecule type" value="Genomic_DNA"/>
</dbReference>
<keyword evidence="7" id="KW-1185">Reference proteome</keyword>
<evidence type="ECO:0000256" key="3">
    <source>
        <dbReference type="ARBA" id="ARBA00022989"/>
    </source>
</evidence>
<dbReference type="InterPro" id="IPR000832">
    <property type="entry name" value="GPCR_2_secretin-like"/>
</dbReference>
<feature type="transmembrane region" description="Helical" evidence="5">
    <location>
        <begin position="69"/>
        <end position="93"/>
    </location>
</feature>
<dbReference type="Gene3D" id="1.20.1070.10">
    <property type="entry name" value="Rhodopsin 7-helix transmembrane proteins"/>
    <property type="match status" value="1"/>
</dbReference>
<keyword evidence="3 5" id="KW-1133">Transmembrane helix</keyword>
<evidence type="ECO:0000313" key="7">
    <source>
        <dbReference type="Proteomes" id="UP001174909"/>
    </source>
</evidence>